<organism evidence="3 4">
    <name type="scientific">Gordonia humi</name>
    <dbReference type="NCBI Taxonomy" id="686429"/>
    <lineage>
        <taxon>Bacteria</taxon>
        <taxon>Bacillati</taxon>
        <taxon>Actinomycetota</taxon>
        <taxon>Actinomycetes</taxon>
        <taxon>Mycobacteriales</taxon>
        <taxon>Gordoniaceae</taxon>
        <taxon>Gordonia</taxon>
    </lineage>
</organism>
<comment type="similarity">
    <text evidence="1">Belongs to the short-chain dehydrogenases/reductases (SDR) family.</text>
</comment>
<evidence type="ECO:0000256" key="2">
    <source>
        <dbReference type="ARBA" id="ARBA00023002"/>
    </source>
</evidence>
<dbReference type="InterPro" id="IPR003560">
    <property type="entry name" value="DHB_DH"/>
</dbReference>
<proteinExistence type="inferred from homology"/>
<dbReference type="PRINTS" id="PR01397">
    <property type="entry name" value="DHBDHDRGNASE"/>
</dbReference>
<dbReference type="EMBL" id="JACIFP010000001">
    <property type="protein sequence ID" value="MBB4133972.1"/>
    <property type="molecule type" value="Genomic_DNA"/>
</dbReference>
<dbReference type="Gene3D" id="3.40.50.720">
    <property type="entry name" value="NAD(P)-binding Rossmann-like Domain"/>
    <property type="match status" value="1"/>
</dbReference>
<name>A0A840EQI8_9ACTN</name>
<protein>
    <submittedName>
        <fullName evidence="3">2,3-dihydro-2,3-dihydroxybenzoate dehydrogenase</fullName>
        <ecNumber evidence="3">1.3.1.28</ecNumber>
    </submittedName>
</protein>
<dbReference type="SUPFAM" id="SSF51735">
    <property type="entry name" value="NAD(P)-binding Rossmann-fold domains"/>
    <property type="match status" value="1"/>
</dbReference>
<dbReference type="PROSITE" id="PS51257">
    <property type="entry name" value="PROKAR_LIPOPROTEIN"/>
    <property type="match status" value="1"/>
</dbReference>
<evidence type="ECO:0000256" key="1">
    <source>
        <dbReference type="ARBA" id="ARBA00006484"/>
    </source>
</evidence>
<gene>
    <name evidence="3" type="ORF">BKA16_000524</name>
</gene>
<keyword evidence="2 3" id="KW-0560">Oxidoreductase</keyword>
<sequence length="253" mass="25950">MTRIVVVTGAASGIGAACLRALNERGWTAVGLDRTDGDRISTVAAPMVDADAPQLWRCDVTDPDDVAQAASLVADAGGCEALVNVAGVLRAGPVGSLDPTAFREMIDVNLVGVLHCLQAFGPQVIERGGSVVTVASNSAGVPRTGIGAYGATKAAAAMLTRSFGLENAGAGVRANVVHPGSTRTPMLESLWADPSGETSTLNGDLDAYRLGIPLRRIADPVDIADTVAFLLASDARHITMQELYVDGGASLRS</sequence>
<dbReference type="FunFam" id="3.40.50.720:FF:000084">
    <property type="entry name" value="Short-chain dehydrogenase reductase"/>
    <property type="match status" value="1"/>
</dbReference>
<keyword evidence="4" id="KW-1185">Reference proteome</keyword>
<dbReference type="GO" id="GO:0019290">
    <property type="term" value="P:siderophore biosynthetic process"/>
    <property type="evidence" value="ECO:0007669"/>
    <property type="project" value="InterPro"/>
</dbReference>
<dbReference type="AlphaFoldDB" id="A0A840EQI8"/>
<dbReference type="Pfam" id="PF13561">
    <property type="entry name" value="adh_short_C2"/>
    <property type="match status" value="1"/>
</dbReference>
<dbReference type="GO" id="GO:0008667">
    <property type="term" value="F:2,3-dihydro-2,3-dihydroxybenzoate dehydrogenase activity"/>
    <property type="evidence" value="ECO:0007669"/>
    <property type="project" value="UniProtKB-EC"/>
</dbReference>
<reference evidence="3 4" key="1">
    <citation type="submission" date="2020-08" db="EMBL/GenBank/DDBJ databases">
        <title>Sequencing the genomes of 1000 actinobacteria strains.</title>
        <authorList>
            <person name="Klenk H.-P."/>
        </authorList>
    </citation>
    <scope>NUCLEOTIDE SEQUENCE [LARGE SCALE GENOMIC DNA]</scope>
    <source>
        <strain evidence="3 4">DSM 45298</strain>
    </source>
</reference>
<dbReference type="EC" id="1.3.1.28" evidence="3"/>
<dbReference type="PANTHER" id="PTHR43669">
    <property type="entry name" value="5-KETO-D-GLUCONATE 5-REDUCTASE"/>
    <property type="match status" value="1"/>
</dbReference>
<dbReference type="InterPro" id="IPR036291">
    <property type="entry name" value="NAD(P)-bd_dom_sf"/>
</dbReference>
<dbReference type="RefSeq" id="WP_183369175.1">
    <property type="nucleotide sequence ID" value="NZ_BAABHL010000112.1"/>
</dbReference>
<evidence type="ECO:0000313" key="3">
    <source>
        <dbReference type="EMBL" id="MBB4133972.1"/>
    </source>
</evidence>
<evidence type="ECO:0000313" key="4">
    <source>
        <dbReference type="Proteomes" id="UP000551501"/>
    </source>
</evidence>
<dbReference type="Proteomes" id="UP000551501">
    <property type="component" value="Unassembled WGS sequence"/>
</dbReference>
<dbReference type="PRINTS" id="PR00080">
    <property type="entry name" value="SDRFAMILY"/>
</dbReference>
<dbReference type="PANTHER" id="PTHR43669:SF3">
    <property type="entry name" value="ALCOHOL DEHYDROGENASE, PUTATIVE (AFU_ORTHOLOGUE AFUA_3G03445)-RELATED"/>
    <property type="match status" value="1"/>
</dbReference>
<dbReference type="InterPro" id="IPR020904">
    <property type="entry name" value="Sc_DH/Rdtase_CS"/>
</dbReference>
<comment type="caution">
    <text evidence="3">The sequence shown here is derived from an EMBL/GenBank/DDBJ whole genome shotgun (WGS) entry which is preliminary data.</text>
</comment>
<dbReference type="InterPro" id="IPR002347">
    <property type="entry name" value="SDR_fam"/>
</dbReference>
<accession>A0A840EQI8</accession>
<dbReference type="PROSITE" id="PS00061">
    <property type="entry name" value="ADH_SHORT"/>
    <property type="match status" value="1"/>
</dbReference>